<keyword evidence="1" id="KW-0732">Signal</keyword>
<organism evidence="2 3">
    <name type="scientific">Dyella marensis</name>
    <dbReference type="NCBI Taxonomy" id="500610"/>
    <lineage>
        <taxon>Bacteria</taxon>
        <taxon>Pseudomonadati</taxon>
        <taxon>Pseudomonadota</taxon>
        <taxon>Gammaproteobacteria</taxon>
        <taxon>Lysobacterales</taxon>
        <taxon>Rhodanobacteraceae</taxon>
        <taxon>Dyella</taxon>
    </lineage>
</organism>
<accession>A0A1I1XXI7</accession>
<dbReference type="Proteomes" id="UP000199477">
    <property type="component" value="Unassembled WGS sequence"/>
</dbReference>
<protein>
    <submittedName>
        <fullName evidence="2">Uncharacterized protein</fullName>
    </submittedName>
</protein>
<proteinExistence type="predicted"/>
<dbReference type="STRING" id="500610.SAMN02799615_00416"/>
<name>A0A1I1XXI7_9GAMM</name>
<sequence length="105" mass="11555">MALKHLLVFFLLACAASQTAEANGLSGDECTRLGELAEQMADMHARGFPVDPVYAAVASDTQASLDMKLLRLEMTRWVFANATMSSRKLREKVEEKCGSGTFPWN</sequence>
<evidence type="ECO:0000256" key="1">
    <source>
        <dbReference type="SAM" id="SignalP"/>
    </source>
</evidence>
<keyword evidence="3" id="KW-1185">Reference proteome</keyword>
<evidence type="ECO:0000313" key="3">
    <source>
        <dbReference type="Proteomes" id="UP000199477"/>
    </source>
</evidence>
<dbReference type="AlphaFoldDB" id="A0A1I1XXI7"/>
<gene>
    <name evidence="2" type="ORF">SAMN02799615_00416</name>
</gene>
<evidence type="ECO:0000313" key="2">
    <source>
        <dbReference type="EMBL" id="SFE11929.1"/>
    </source>
</evidence>
<reference evidence="3" key="1">
    <citation type="submission" date="2016-10" db="EMBL/GenBank/DDBJ databases">
        <authorList>
            <person name="Varghese N."/>
            <person name="Submissions S."/>
        </authorList>
    </citation>
    <scope>NUCLEOTIDE SEQUENCE [LARGE SCALE GENOMIC DNA]</scope>
    <source>
        <strain evidence="3">UNC178MFTsu3.1</strain>
    </source>
</reference>
<dbReference type="EMBL" id="FONH01000001">
    <property type="protein sequence ID" value="SFE11929.1"/>
    <property type="molecule type" value="Genomic_DNA"/>
</dbReference>
<feature type="signal peptide" evidence="1">
    <location>
        <begin position="1"/>
        <end position="22"/>
    </location>
</feature>
<dbReference type="RefSeq" id="WP_143096426.1">
    <property type="nucleotide sequence ID" value="NZ_FONH01000001.1"/>
</dbReference>
<feature type="chain" id="PRO_5011452725" evidence="1">
    <location>
        <begin position="23"/>
        <end position="105"/>
    </location>
</feature>